<dbReference type="InterPro" id="IPR039448">
    <property type="entry name" value="Beta_helix"/>
</dbReference>
<feature type="domain" description="Big-1" evidence="3">
    <location>
        <begin position="752"/>
        <end position="844"/>
    </location>
</feature>
<dbReference type="InterPro" id="IPR003344">
    <property type="entry name" value="Big_1_dom"/>
</dbReference>
<reference evidence="4 5" key="1">
    <citation type="journal article" date="2010" name="PLoS ONE">
        <title>The genome sequence of the rumen methanogen Methanobrevibacter ruminantium reveals new possibilities for controlling ruminant methane emissions.</title>
        <authorList>
            <person name="Leahy S.C."/>
            <person name="Kelly W.J."/>
            <person name="Altermann E."/>
            <person name="Ronimus R.S."/>
            <person name="Yeoman C.J."/>
            <person name="Pacheco D.M."/>
            <person name="Li D."/>
            <person name="Kong Z."/>
            <person name="McTavish S."/>
            <person name="Sang C."/>
            <person name="Lambie S.C."/>
            <person name="Janssen P.H."/>
            <person name="Dey D."/>
            <person name="Attwood G.T."/>
        </authorList>
    </citation>
    <scope>NUCLEOTIDE SEQUENCE [LARGE SCALE GENOMIC DNA]</scope>
    <source>
        <strain evidence="5">ATCC 35063 / DSM 1093 / JCM 13430 / OCM 146 / M1</strain>
    </source>
</reference>
<sequence>MKNKSLILISLLLLITIISIGSVVATDNEEINMDNINNIDNNEDIANIDNVDNVDNSNINNPTDIRIDNSNLNRETELDSNLNKSNQIREDELEQSNAKSNLKSSKLSSTITVDGSDENQMSNPTIQSAIDSANAGDTIIITGKSYVHCHFIVNKPLTIISEIGTSMSPCPSNTKGSGAHGIFYISPEASGTVLKGFNLTNTYGDYDDYGILIRGAENVEIINCTINTVSDGDGIRIENATNTKIADCLIKDSNIGINITGSSKTTVTNNNITNNKVTGVNVGINNNDTTIHTNNITYNQHSGIDLYSGDYVYILNNFIGHNQNSKSSSGAGIYVNSNITKVEIKGNFLKQNGQYGVLNDYRVRNMDASRGAETLEINNNNYYLGHTERITYHIEYSKYAGGPFTYDSENDLYVYVGDGNGDWDIGKTVVYLGYAFYRDETVCGSTLFKAPSTTWGTEVYKLEISPISQVKKGVYSVSIVDVNGIVASDISSIYVTFYLNKNNTDAEPQSGDIYKTVLMENGTATVNLTDKEFKESGNKITACFPGLYNVYTINPYATFDVNDSDIPGSYRNTTINATDMSLVPNSGNKITARLTDENGNPVAGESLQFKISGISTTYTRTTDENGEANLKVSLSNPKTYTVNINFKGSENYNKSSKTIKLTVKKQTPKIESSNIDLLPKSGENFTVTLKDANNKAIANKEISFTLGKKTYTRTTDENGQASLKINLANTGKYTITTKSEKTSQYNEVSKSNTITIKTGANKVNIESSDKTYIPKSGENFTVTLKDANSNPIASKEISFTLGKKTYTRTTNENGQASLKINLANTKKYPITTKYAGDDTYSSASAENTITIAKAAAELTTYNRTYINKSGQMFSAKLTDKNNIPLENEKISFTIGKKTYNRTTDADGLAYLTINLAYDKNISTKFLGNDQYNAKTNTNSITITDEIETAYIDKGLKNDEIQRIIDEIKPNYDVKFLGDSYDDVNLNINKTLLIYTDVNTTLNGKSASPVFNLRGGNIGVSFFNINVNSTDGEGYGIILNNTKEAVIDGNTISNILDSSKMTDYNNGSTILPGHGIEILNSKATLIEQNNIDHFESGIYMEYSDDAVIRENTITENNYGIKYGFGNSNTQIYNNTIIDNIGWYTEEVPEGPRGYGAFLNNSATNITITDNNISNNYMGISVDANKSTGIVITRNLIADNSLEGIRFNEGYDLAENAIEPVVTDNAIYRNAEGPSLMILGEMSANPNGIYGAGQWDDSMKLKIDPNWYGVNNLRTWDYETGIVGVGTMCPRIKSTTIKFNTLEYENGTYKINFYKNGTFAINLAKFDIYATINRNTDKKAEVHFYVENGTGTFSFDKSNYLDSNNTIEISVGSLINVVDRIYSVVYAYDVPDSEIPN</sequence>
<accession>D3DZT1</accession>
<dbReference type="RefSeq" id="WP_012955063.1">
    <property type="nucleotide sequence ID" value="NC_013790.1"/>
</dbReference>
<dbReference type="STRING" id="634498.mru_0255"/>
<feature type="domain" description="Big-1" evidence="3">
    <location>
        <begin position="659"/>
        <end position="749"/>
    </location>
</feature>
<dbReference type="eggNOG" id="arCOG02526">
    <property type="taxonomic scope" value="Archaea"/>
</dbReference>
<dbReference type="PATRIC" id="fig|634498.28.peg.258"/>
<dbReference type="InterPro" id="IPR006626">
    <property type="entry name" value="PbH1"/>
</dbReference>
<gene>
    <name evidence="4" type="ordered locus">mru_0255</name>
</gene>
<dbReference type="Pfam" id="PF02369">
    <property type="entry name" value="Big_1"/>
    <property type="match status" value="1"/>
</dbReference>
<dbReference type="OrthoDB" id="70978at2157"/>
<dbReference type="SMART" id="SM00634">
    <property type="entry name" value="BID_1"/>
    <property type="match status" value="3"/>
</dbReference>
<proteinExistence type="inferred from homology"/>
<dbReference type="InterPro" id="IPR008964">
    <property type="entry name" value="Invasin/intimin_cell_adhesion"/>
</dbReference>
<dbReference type="eggNOG" id="arCOG02519">
    <property type="taxonomic scope" value="Archaea"/>
</dbReference>
<evidence type="ECO:0000256" key="1">
    <source>
        <dbReference type="ARBA" id="ARBA00010116"/>
    </source>
</evidence>
<dbReference type="Gene3D" id="2.160.20.10">
    <property type="entry name" value="Single-stranded right-handed beta-helix, Pectin lyase-like"/>
    <property type="match status" value="3"/>
</dbReference>
<feature type="region of interest" description="Disordered" evidence="2">
    <location>
        <begin position="78"/>
        <end position="120"/>
    </location>
</feature>
<dbReference type="SMART" id="SM00710">
    <property type="entry name" value="PbH1"/>
    <property type="match status" value="12"/>
</dbReference>
<dbReference type="NCBIfam" id="TIGR03804">
    <property type="entry name" value="para_beta_helix"/>
    <property type="match status" value="2"/>
</dbReference>
<protein>
    <submittedName>
        <fullName evidence="4">Adhesin-like protein</fullName>
    </submittedName>
</protein>
<dbReference type="HOGENOM" id="CLU_254649_0_0_2"/>
<dbReference type="KEGG" id="mru:mru_0255"/>
<dbReference type="InterPro" id="IPR022441">
    <property type="entry name" value="Para_beta_helix_rpt-2"/>
</dbReference>
<dbReference type="SUPFAM" id="SSF49373">
    <property type="entry name" value="Invasin/intimin cell-adhesion fragments"/>
    <property type="match status" value="3"/>
</dbReference>
<dbReference type="InterPro" id="IPR011050">
    <property type="entry name" value="Pectin_lyase_fold/virulence"/>
</dbReference>
<dbReference type="Pfam" id="PF13229">
    <property type="entry name" value="Beta_helix"/>
    <property type="match status" value="2"/>
</dbReference>
<keyword evidence="5" id="KW-1185">Reference proteome</keyword>
<dbReference type="InterPro" id="IPR013783">
    <property type="entry name" value="Ig-like_fold"/>
</dbReference>
<dbReference type="Gene3D" id="2.60.40.10">
    <property type="entry name" value="Immunoglobulins"/>
    <property type="match status" value="3"/>
</dbReference>
<evidence type="ECO:0000313" key="4">
    <source>
        <dbReference type="EMBL" id="ADC46107.1"/>
    </source>
</evidence>
<name>D3DZT1_METRM</name>
<evidence type="ECO:0000313" key="5">
    <source>
        <dbReference type="Proteomes" id="UP000008680"/>
    </source>
</evidence>
<evidence type="ECO:0000259" key="3">
    <source>
        <dbReference type="SMART" id="SM00634"/>
    </source>
</evidence>
<feature type="compositionally biased region" description="Low complexity" evidence="2">
    <location>
        <begin position="96"/>
        <end position="109"/>
    </location>
</feature>
<dbReference type="EMBL" id="CP001719">
    <property type="protein sequence ID" value="ADC46107.1"/>
    <property type="molecule type" value="Genomic_DNA"/>
</dbReference>
<comment type="similarity">
    <text evidence="1">Belongs to the intimin/invasin family.</text>
</comment>
<feature type="domain" description="Big-1" evidence="3">
    <location>
        <begin position="571"/>
        <end position="656"/>
    </location>
</feature>
<dbReference type="SUPFAM" id="SSF51126">
    <property type="entry name" value="Pectin lyase-like"/>
    <property type="match status" value="2"/>
</dbReference>
<dbReference type="GeneID" id="8769895"/>
<evidence type="ECO:0000256" key="2">
    <source>
        <dbReference type="SAM" id="MobiDB-lite"/>
    </source>
</evidence>
<feature type="compositionally biased region" description="Polar residues" evidence="2">
    <location>
        <begin position="110"/>
        <end position="120"/>
    </location>
</feature>
<organism evidence="4 5">
    <name type="scientific">Methanobrevibacter ruminantium (strain ATCC 35063 / DSM 1093 / JCM 13430 / OCM 146 / M1)</name>
    <name type="common">Methanobacterium ruminantium</name>
    <dbReference type="NCBI Taxonomy" id="634498"/>
    <lineage>
        <taxon>Archaea</taxon>
        <taxon>Methanobacteriati</taxon>
        <taxon>Methanobacteriota</taxon>
        <taxon>Methanomada group</taxon>
        <taxon>Methanobacteria</taxon>
        <taxon>Methanobacteriales</taxon>
        <taxon>Methanobacteriaceae</taxon>
        <taxon>Methanobrevibacter</taxon>
    </lineage>
</organism>
<dbReference type="Proteomes" id="UP000008680">
    <property type="component" value="Chromosome"/>
</dbReference>
<dbReference type="eggNOG" id="arCOG02486">
    <property type="taxonomic scope" value="Archaea"/>
</dbReference>
<dbReference type="InterPro" id="IPR012334">
    <property type="entry name" value="Pectin_lyas_fold"/>
</dbReference>